<dbReference type="EC" id="3.2.2.-" evidence="5"/>
<dbReference type="GO" id="GO:0003905">
    <property type="term" value="F:alkylbase DNA N-glycosylase activity"/>
    <property type="evidence" value="ECO:0007669"/>
    <property type="project" value="InterPro"/>
</dbReference>
<keyword evidence="2 5" id="KW-0227">DNA damage</keyword>
<protein>
    <recommendedName>
        <fullName evidence="5">Putative 3-methyladenine DNA glycosylase</fullName>
        <ecNumber evidence="5">3.2.2.-</ecNumber>
    </recommendedName>
</protein>
<evidence type="ECO:0000256" key="1">
    <source>
        <dbReference type="ARBA" id="ARBA00009232"/>
    </source>
</evidence>
<evidence type="ECO:0000256" key="2">
    <source>
        <dbReference type="ARBA" id="ARBA00022763"/>
    </source>
</evidence>
<comment type="similarity">
    <text evidence="1 5">Belongs to the DNA glycosylase MPG family.</text>
</comment>
<gene>
    <name evidence="6" type="ORF">SAMN05216410_2313</name>
</gene>
<dbReference type="Gene3D" id="3.10.300.10">
    <property type="entry name" value="Methylpurine-DNA glycosylase (MPG)"/>
    <property type="match status" value="1"/>
</dbReference>
<reference evidence="6 7" key="1">
    <citation type="submission" date="2016-09" db="EMBL/GenBank/DDBJ databases">
        <authorList>
            <person name="Capua I."/>
            <person name="De Benedictis P."/>
            <person name="Joannis T."/>
            <person name="Lombin L.H."/>
            <person name="Cattoli G."/>
        </authorList>
    </citation>
    <scope>NUCLEOTIDE SEQUENCE [LARGE SCALE GENOMIC DNA]</scope>
    <source>
        <strain evidence="6 7">ISLP-3</strain>
    </source>
</reference>
<dbReference type="InterPro" id="IPR036995">
    <property type="entry name" value="MPG_sf"/>
</dbReference>
<dbReference type="AlphaFoldDB" id="A0A1G6P4C8"/>
<evidence type="ECO:0000313" key="6">
    <source>
        <dbReference type="EMBL" id="SDC75120.1"/>
    </source>
</evidence>
<evidence type="ECO:0000313" key="7">
    <source>
        <dbReference type="Proteomes" id="UP000199039"/>
    </source>
</evidence>
<dbReference type="GO" id="GO:0003677">
    <property type="term" value="F:DNA binding"/>
    <property type="evidence" value="ECO:0007669"/>
    <property type="project" value="InterPro"/>
</dbReference>
<dbReference type="Pfam" id="PF02245">
    <property type="entry name" value="Pur_DNA_glyco"/>
    <property type="match status" value="1"/>
</dbReference>
<evidence type="ECO:0000256" key="4">
    <source>
        <dbReference type="ARBA" id="ARBA00023204"/>
    </source>
</evidence>
<dbReference type="InterPro" id="IPR003180">
    <property type="entry name" value="MPG"/>
</dbReference>
<dbReference type="PANTHER" id="PTHR10429:SF0">
    <property type="entry name" value="DNA-3-METHYLADENINE GLYCOSYLASE"/>
    <property type="match status" value="1"/>
</dbReference>
<proteinExistence type="inferred from homology"/>
<keyword evidence="7" id="KW-1185">Reference proteome</keyword>
<dbReference type="GO" id="GO:0006284">
    <property type="term" value="P:base-excision repair"/>
    <property type="evidence" value="ECO:0007669"/>
    <property type="project" value="InterPro"/>
</dbReference>
<evidence type="ECO:0000256" key="3">
    <source>
        <dbReference type="ARBA" id="ARBA00022801"/>
    </source>
</evidence>
<sequence>MPANAAESEAEPVSVPTLAGQQPDRAWFARPGIDVARDLLGAHLTRRDPGGDVTVRITEVEAYQGEQDPGSHAFRGPSPRNQVMFGEPGRLYVYRHLGLHTCMNIVCGPDCKAAAVLLRAGEVVAGEPVARRRRLAAGAVTRSVDLARGPARLTVALGVTMTDYGLDLLDPDSALSLEVATASGTGWRLPDDAVSSGPRVGVSGAGGEGALFPWRLWITGDPAVSAYRAAAAPRSRSGPRSR</sequence>
<dbReference type="NCBIfam" id="TIGR00567">
    <property type="entry name" value="3mg"/>
    <property type="match status" value="1"/>
</dbReference>
<dbReference type="NCBIfam" id="NF002003">
    <property type="entry name" value="PRK00802.1-3"/>
    <property type="match status" value="1"/>
</dbReference>
<dbReference type="InterPro" id="IPR011034">
    <property type="entry name" value="Formyl_transferase-like_C_sf"/>
</dbReference>
<dbReference type="SUPFAM" id="SSF50486">
    <property type="entry name" value="FMT C-terminal domain-like"/>
    <property type="match status" value="1"/>
</dbReference>
<dbReference type="HAMAP" id="MF_00527">
    <property type="entry name" value="3MGH"/>
    <property type="match status" value="1"/>
</dbReference>
<dbReference type="Proteomes" id="UP000199039">
    <property type="component" value="Unassembled WGS sequence"/>
</dbReference>
<dbReference type="CDD" id="cd00540">
    <property type="entry name" value="AAG"/>
    <property type="match status" value="1"/>
</dbReference>
<organism evidence="6 7">
    <name type="scientific">Sanguibacter gelidistatuariae</name>
    <dbReference type="NCBI Taxonomy" id="1814289"/>
    <lineage>
        <taxon>Bacteria</taxon>
        <taxon>Bacillati</taxon>
        <taxon>Actinomycetota</taxon>
        <taxon>Actinomycetes</taxon>
        <taxon>Micrococcales</taxon>
        <taxon>Sanguibacteraceae</taxon>
        <taxon>Sanguibacter</taxon>
    </lineage>
</organism>
<evidence type="ECO:0000256" key="5">
    <source>
        <dbReference type="HAMAP-Rule" id="MF_00527"/>
    </source>
</evidence>
<keyword evidence="3 5" id="KW-0378">Hydrolase</keyword>
<dbReference type="STRING" id="1814289.SAMN05216410_2313"/>
<accession>A0A1G6P4C8</accession>
<keyword evidence="4 5" id="KW-0234">DNA repair</keyword>
<name>A0A1G6P4C8_9MICO</name>
<dbReference type="EMBL" id="FMYH01000003">
    <property type="protein sequence ID" value="SDC75120.1"/>
    <property type="molecule type" value="Genomic_DNA"/>
</dbReference>
<dbReference type="PANTHER" id="PTHR10429">
    <property type="entry name" value="DNA-3-METHYLADENINE GLYCOSYLASE"/>
    <property type="match status" value="1"/>
</dbReference>